<keyword evidence="6" id="KW-0573">Peptidoglycan synthesis</keyword>
<dbReference type="GO" id="GO:0051301">
    <property type="term" value="P:cell division"/>
    <property type="evidence" value="ECO:0007669"/>
    <property type="project" value="UniProtKB-KW"/>
</dbReference>
<keyword evidence="17" id="KW-0131">Cell cycle</keyword>
<dbReference type="EMBL" id="AP014523">
    <property type="protein sequence ID" value="BAO97604.1"/>
    <property type="molecule type" value="Genomic_DNA"/>
</dbReference>
<dbReference type="Proteomes" id="UP000031662">
    <property type="component" value="Chromosome"/>
</dbReference>
<evidence type="ECO:0000256" key="10">
    <source>
        <dbReference type="ARBA" id="ARBA00033270"/>
    </source>
</evidence>
<feature type="transmembrane region" description="Helical" evidence="16">
    <location>
        <begin position="102"/>
        <end position="125"/>
    </location>
</feature>
<keyword evidence="4 16" id="KW-0812">Transmembrane</keyword>
<feature type="transmembrane region" description="Helical" evidence="16">
    <location>
        <begin position="145"/>
        <end position="163"/>
    </location>
</feature>
<accession>A0A060PQ26</accession>
<feature type="transmembrane region" description="Helical" evidence="16">
    <location>
        <begin position="71"/>
        <end position="90"/>
    </location>
</feature>
<evidence type="ECO:0000256" key="8">
    <source>
        <dbReference type="ARBA" id="ARBA00023136"/>
    </source>
</evidence>
<dbReference type="GO" id="GO:0009252">
    <property type="term" value="P:peptidoglycan biosynthetic process"/>
    <property type="evidence" value="ECO:0007669"/>
    <property type="project" value="UniProtKB-KW"/>
</dbReference>
<dbReference type="PANTHER" id="PTHR30474:SF2">
    <property type="entry name" value="PEPTIDOGLYCAN GLYCOSYLTRANSFERASE FTSW-RELATED"/>
    <property type="match status" value="1"/>
</dbReference>
<proteinExistence type="inferred from homology"/>
<feature type="transmembrane region" description="Helical" evidence="16">
    <location>
        <begin position="169"/>
        <end position="185"/>
    </location>
</feature>
<evidence type="ECO:0000256" key="4">
    <source>
        <dbReference type="ARBA" id="ARBA00022692"/>
    </source>
</evidence>
<dbReference type="HOGENOM" id="CLU_029243_1_2_7"/>
<feature type="transmembrane region" description="Helical" evidence="16">
    <location>
        <begin position="295"/>
        <end position="315"/>
    </location>
</feature>
<sequence length="388" mass="42451">MTTDKSLFFCASLLIFLGVLMSYSLSTYTTVVLYHYGEFHFFIRQLLSTIMGIVIMWGLSRVDPKVWFGRLGFFLLFIPLLLIIGMFFLPESLSSSAGGAKRWIRLGFFSLAPLEFLKIGFTFFLAWSLSRTFVVKEKANVKEELITFVPYSVMFVVLAIGVGVFQNDLGQIVLLGAVLAVLLVFSGGSVHLFGLIVLGALAISVLAIVTSAHRILRVKLWWSNLQNSLFTLLPDKLANALRISDLPESYQVFYAGNAMHNGGLFGQGLGLGQIKLGFLSEVHTDMVLAGIAEEWGFLGLCVCFILFSALIVLIFRIANRLKEPKYSLFCVGVALLISFSLVINAFGVGGIFPVKGLAVPFLSYGGSSLLANCIAIGLVLSLAQYTKG</sequence>
<dbReference type="PANTHER" id="PTHR30474">
    <property type="entry name" value="CELL CYCLE PROTEIN"/>
    <property type="match status" value="1"/>
</dbReference>
<keyword evidence="17" id="KW-0132">Cell division</keyword>
<comment type="subcellular location">
    <subcellularLocation>
        <location evidence="1">Membrane</location>
        <topology evidence="1">Multi-pass membrane protein</topology>
    </subcellularLocation>
</comment>
<evidence type="ECO:0000256" key="3">
    <source>
        <dbReference type="ARBA" id="ARBA00022679"/>
    </source>
</evidence>
<dbReference type="RefSeq" id="WP_041050289.1">
    <property type="nucleotide sequence ID" value="NZ_AP014523.1"/>
</dbReference>
<name>A0A060PQ26_HELPX</name>
<evidence type="ECO:0000256" key="5">
    <source>
        <dbReference type="ARBA" id="ARBA00022960"/>
    </source>
</evidence>
<dbReference type="GO" id="GO:0015648">
    <property type="term" value="F:lipid-linked peptidoglycan transporter activity"/>
    <property type="evidence" value="ECO:0007669"/>
    <property type="project" value="TreeGrafter"/>
</dbReference>
<gene>
    <name evidence="17" type="ORF">NY40_0585</name>
</gene>
<dbReference type="GO" id="GO:0008955">
    <property type="term" value="F:peptidoglycan glycosyltransferase activity"/>
    <property type="evidence" value="ECO:0007669"/>
    <property type="project" value="UniProtKB-EC"/>
</dbReference>
<dbReference type="GO" id="GO:0005886">
    <property type="term" value="C:plasma membrane"/>
    <property type="evidence" value="ECO:0007669"/>
    <property type="project" value="TreeGrafter"/>
</dbReference>
<dbReference type="GO" id="GO:0008360">
    <property type="term" value="P:regulation of cell shape"/>
    <property type="evidence" value="ECO:0007669"/>
    <property type="project" value="UniProtKB-KW"/>
</dbReference>
<feature type="transmembrane region" description="Helical" evidence="16">
    <location>
        <begin position="327"/>
        <end position="352"/>
    </location>
</feature>
<evidence type="ECO:0000256" key="2">
    <source>
        <dbReference type="ARBA" id="ARBA00022676"/>
    </source>
</evidence>
<evidence type="ECO:0000256" key="1">
    <source>
        <dbReference type="ARBA" id="ARBA00004141"/>
    </source>
</evidence>
<evidence type="ECO:0000256" key="14">
    <source>
        <dbReference type="ARBA" id="ARBA00044770"/>
    </source>
</evidence>
<keyword evidence="5" id="KW-0133">Cell shape</keyword>
<organism evidence="17 18">
    <name type="scientific">Helicobacter pylori NY40</name>
    <dbReference type="NCBI Taxonomy" id="1426844"/>
    <lineage>
        <taxon>Bacteria</taxon>
        <taxon>Pseudomonadati</taxon>
        <taxon>Campylobacterota</taxon>
        <taxon>Epsilonproteobacteria</taxon>
        <taxon>Campylobacterales</taxon>
        <taxon>Helicobacteraceae</taxon>
        <taxon>Helicobacter</taxon>
    </lineage>
</organism>
<dbReference type="PROSITE" id="PS00428">
    <property type="entry name" value="FTSW_RODA_SPOVE"/>
    <property type="match status" value="1"/>
</dbReference>
<dbReference type="InterPro" id="IPR001182">
    <property type="entry name" value="FtsW/RodA"/>
</dbReference>
<comment type="similarity">
    <text evidence="11">Belongs to the SEDS family. FtsW subfamily.</text>
</comment>
<evidence type="ECO:0000256" key="7">
    <source>
        <dbReference type="ARBA" id="ARBA00022989"/>
    </source>
</evidence>
<feature type="transmembrane region" description="Helical" evidence="16">
    <location>
        <begin position="192"/>
        <end position="216"/>
    </location>
</feature>
<dbReference type="InterPro" id="IPR018365">
    <property type="entry name" value="Cell_cycle_FtsW-rel_CS"/>
</dbReference>
<dbReference type="Pfam" id="PF01098">
    <property type="entry name" value="FTSW_RODA_SPOVE"/>
    <property type="match status" value="1"/>
</dbReference>
<evidence type="ECO:0000256" key="11">
    <source>
        <dbReference type="ARBA" id="ARBA00038053"/>
    </source>
</evidence>
<evidence type="ECO:0000256" key="16">
    <source>
        <dbReference type="SAM" id="Phobius"/>
    </source>
</evidence>
<evidence type="ECO:0000256" key="9">
    <source>
        <dbReference type="ARBA" id="ARBA00032370"/>
    </source>
</evidence>
<keyword evidence="7 16" id="KW-1133">Transmembrane helix</keyword>
<evidence type="ECO:0000256" key="6">
    <source>
        <dbReference type="ARBA" id="ARBA00022984"/>
    </source>
</evidence>
<comment type="catalytic activity">
    <reaction evidence="15">
        <text>[GlcNAc-(1-&gt;4)-Mur2Ac(oyl-L-Ala-gamma-D-Glu-L-Lys-D-Ala-D-Ala)](n)-di-trans,octa-cis-undecaprenyl diphosphate + beta-D-GlcNAc-(1-&gt;4)-Mur2Ac(oyl-L-Ala-gamma-D-Glu-L-Lys-D-Ala-D-Ala)-di-trans,octa-cis-undecaprenyl diphosphate = [GlcNAc-(1-&gt;4)-Mur2Ac(oyl-L-Ala-gamma-D-Glu-L-Lys-D-Ala-D-Ala)](n+1)-di-trans,octa-cis-undecaprenyl diphosphate + di-trans,octa-cis-undecaprenyl diphosphate + H(+)</text>
        <dbReference type="Rhea" id="RHEA:23708"/>
        <dbReference type="Rhea" id="RHEA-COMP:9602"/>
        <dbReference type="Rhea" id="RHEA-COMP:9603"/>
        <dbReference type="ChEBI" id="CHEBI:15378"/>
        <dbReference type="ChEBI" id="CHEBI:58405"/>
        <dbReference type="ChEBI" id="CHEBI:60033"/>
        <dbReference type="ChEBI" id="CHEBI:78435"/>
        <dbReference type="EC" id="2.4.99.28"/>
    </reaction>
</comment>
<evidence type="ECO:0000313" key="17">
    <source>
        <dbReference type="EMBL" id="BAO97604.1"/>
    </source>
</evidence>
<feature type="transmembrane region" description="Helical" evidence="16">
    <location>
        <begin position="42"/>
        <end position="59"/>
    </location>
</feature>
<keyword evidence="2" id="KW-0328">Glycosyltransferase</keyword>
<protein>
    <recommendedName>
        <fullName evidence="12">Probable peptidoglycan glycosyltransferase FtsW</fullName>
        <ecNumber evidence="14">2.4.99.28</ecNumber>
    </recommendedName>
    <alternativeName>
        <fullName evidence="13">Cell division protein FtsW</fullName>
    </alternativeName>
    <alternativeName>
        <fullName evidence="10">Cell wall polymerase</fullName>
    </alternativeName>
    <alternativeName>
        <fullName evidence="9">Peptidoglycan polymerase</fullName>
    </alternativeName>
</protein>
<feature type="transmembrane region" description="Helical" evidence="16">
    <location>
        <begin position="364"/>
        <end position="383"/>
    </location>
</feature>
<keyword evidence="8 16" id="KW-0472">Membrane</keyword>
<evidence type="ECO:0000256" key="13">
    <source>
        <dbReference type="ARBA" id="ARBA00041418"/>
    </source>
</evidence>
<keyword evidence="3" id="KW-0808">Transferase</keyword>
<dbReference type="AlphaFoldDB" id="A0A060PQ26"/>
<dbReference type="EC" id="2.4.99.28" evidence="14"/>
<evidence type="ECO:0000256" key="12">
    <source>
        <dbReference type="ARBA" id="ARBA00041185"/>
    </source>
</evidence>
<reference evidence="17 18" key="1">
    <citation type="submission" date="2013-11" db="EMBL/GenBank/DDBJ databases">
        <title>Estimation of Helicobacter pylori bacteriophage ecology using H. pylori isolates.</title>
        <authorList>
            <person name="Uchiyama J."/>
            <person name="Takemura-Uchiyama I."/>
            <person name="Ujihara T."/>
            <person name="Matsuzaki S."/>
        </authorList>
    </citation>
    <scope>NUCLEOTIDE SEQUENCE [LARGE SCALE GENOMIC DNA]</scope>
    <source>
        <strain evidence="17 18">NY40</strain>
    </source>
</reference>
<evidence type="ECO:0000256" key="15">
    <source>
        <dbReference type="ARBA" id="ARBA00049902"/>
    </source>
</evidence>
<evidence type="ECO:0000313" key="18">
    <source>
        <dbReference type="Proteomes" id="UP000031662"/>
    </source>
</evidence>
<dbReference type="GO" id="GO:0032153">
    <property type="term" value="C:cell division site"/>
    <property type="evidence" value="ECO:0007669"/>
    <property type="project" value="TreeGrafter"/>
</dbReference>